<sequence length="233" mass="26676">MTNEKFHTKAEEHLHTREHFRGLVTQQFLSHHKDVNILVASMHEIVASMVTFLADQDIGKIRNGEYIVKLASSFCRSYFIAADLTLCGELTDAAVIVRKQMELLARLNELTAGLDVNSLINKTPQLKYLKGALKKQYGAYSKVAHSSSLEGMILLGEEVTEDGVFTPLHPVFQENAYVSLHHLFLTEIGFFMWAMEFYRKHFPNYDSTYDLRYFSLAIDRHQKIFPLNKSSLA</sequence>
<dbReference type="EMBL" id="CP001965">
    <property type="protein sequence ID" value="ADE11715.1"/>
    <property type="molecule type" value="Genomic_DNA"/>
</dbReference>
<organism evidence="1 2">
    <name type="scientific">Sideroxydans lithotrophicus (strain ES-1)</name>
    <dbReference type="NCBI Taxonomy" id="580332"/>
    <lineage>
        <taxon>Bacteria</taxon>
        <taxon>Pseudomonadati</taxon>
        <taxon>Pseudomonadota</taxon>
        <taxon>Betaproteobacteria</taxon>
        <taxon>Nitrosomonadales</taxon>
        <taxon>Gallionellaceae</taxon>
        <taxon>Sideroxydans</taxon>
    </lineage>
</organism>
<evidence type="ECO:0000313" key="2">
    <source>
        <dbReference type="Proteomes" id="UP000001625"/>
    </source>
</evidence>
<gene>
    <name evidence="1" type="ordered locus">Slit_1478</name>
</gene>
<keyword evidence="2" id="KW-1185">Reference proteome</keyword>
<evidence type="ECO:0000313" key="1">
    <source>
        <dbReference type="EMBL" id="ADE11715.1"/>
    </source>
</evidence>
<dbReference type="eggNOG" id="ENOG5033XKS">
    <property type="taxonomic scope" value="Bacteria"/>
</dbReference>
<protein>
    <submittedName>
        <fullName evidence="1">Uncharacterized protein</fullName>
    </submittedName>
</protein>
<dbReference type="RefSeq" id="WP_013029613.1">
    <property type="nucleotide sequence ID" value="NC_013959.1"/>
</dbReference>
<dbReference type="KEGG" id="slt:Slit_1478"/>
<dbReference type="Proteomes" id="UP000001625">
    <property type="component" value="Chromosome"/>
</dbReference>
<dbReference type="STRING" id="580332.Slit_1478"/>
<name>D5CRX9_SIDLE</name>
<dbReference type="AlphaFoldDB" id="D5CRX9"/>
<accession>D5CRX9</accession>
<proteinExistence type="predicted"/>
<dbReference type="HOGENOM" id="CLU_1183730_0_0_4"/>
<reference evidence="1 2" key="1">
    <citation type="submission" date="2010-03" db="EMBL/GenBank/DDBJ databases">
        <title>Complete sequence of Sideroxydans lithotrophicus ES-1.</title>
        <authorList>
            <consortium name="US DOE Joint Genome Institute"/>
            <person name="Lucas S."/>
            <person name="Copeland A."/>
            <person name="Lapidus A."/>
            <person name="Cheng J.-F."/>
            <person name="Bruce D."/>
            <person name="Goodwin L."/>
            <person name="Pitluck S."/>
            <person name="Munk A.C."/>
            <person name="Detter J.C."/>
            <person name="Han C."/>
            <person name="Tapia R."/>
            <person name="Larimer F."/>
            <person name="Land M."/>
            <person name="Hauser L."/>
            <person name="Kyrpides N."/>
            <person name="Ivanova N."/>
            <person name="Emerson D."/>
            <person name="Woyke T."/>
        </authorList>
    </citation>
    <scope>NUCLEOTIDE SEQUENCE [LARGE SCALE GENOMIC DNA]</scope>
    <source>
        <strain evidence="1 2">ES-1</strain>
    </source>
</reference>